<proteinExistence type="predicted"/>
<dbReference type="GO" id="GO:0004089">
    <property type="term" value="F:carbonate dehydratase activity"/>
    <property type="evidence" value="ECO:0007669"/>
    <property type="project" value="UniProtKB-EC"/>
</dbReference>
<reference evidence="1" key="1">
    <citation type="submission" date="2018-06" db="EMBL/GenBank/DDBJ databases">
        <authorList>
            <person name="Zhirakovskaya E."/>
        </authorList>
    </citation>
    <scope>NUCLEOTIDE SEQUENCE</scope>
</reference>
<dbReference type="Gene3D" id="2.160.10.10">
    <property type="entry name" value="Hexapeptide repeat proteins"/>
    <property type="match status" value="1"/>
</dbReference>
<gene>
    <name evidence="1" type="ORF">MNBD_GAMMA03-651</name>
</gene>
<organism evidence="1">
    <name type="scientific">hydrothermal vent metagenome</name>
    <dbReference type="NCBI Taxonomy" id="652676"/>
    <lineage>
        <taxon>unclassified sequences</taxon>
        <taxon>metagenomes</taxon>
        <taxon>ecological metagenomes</taxon>
    </lineage>
</organism>
<dbReference type="InterPro" id="IPR050484">
    <property type="entry name" value="Transf_Hexapept/Carb_Anhydrase"/>
</dbReference>
<dbReference type="InterPro" id="IPR047324">
    <property type="entry name" value="LbH_gamma_CA-like"/>
</dbReference>
<name>A0A3B0W087_9ZZZZ</name>
<evidence type="ECO:0000313" key="1">
    <source>
        <dbReference type="EMBL" id="VAW44682.1"/>
    </source>
</evidence>
<accession>A0A3B0W087</accession>
<dbReference type="PANTHER" id="PTHR13061:SF56">
    <property type="entry name" value="PROTEIN YRDA"/>
    <property type="match status" value="1"/>
</dbReference>
<dbReference type="EC" id="4.2.1.1" evidence="1"/>
<dbReference type="SUPFAM" id="SSF51161">
    <property type="entry name" value="Trimeric LpxA-like enzymes"/>
    <property type="match status" value="1"/>
</dbReference>
<dbReference type="CDD" id="cd04645">
    <property type="entry name" value="LbH_gamma_CA_like"/>
    <property type="match status" value="1"/>
</dbReference>
<keyword evidence="1" id="KW-0456">Lyase</keyword>
<dbReference type="EMBL" id="UOFC01000016">
    <property type="protein sequence ID" value="VAW44682.1"/>
    <property type="molecule type" value="Genomic_DNA"/>
</dbReference>
<dbReference type="InterPro" id="IPR011004">
    <property type="entry name" value="Trimer_LpxA-like_sf"/>
</dbReference>
<protein>
    <submittedName>
        <fullName evidence="1">Carbonic anhydrase, gamma class</fullName>
        <ecNumber evidence="1">4.2.1.1</ecNumber>
    </submittedName>
</protein>
<dbReference type="PANTHER" id="PTHR13061">
    <property type="entry name" value="DYNACTIN SUBUNIT P25"/>
    <property type="match status" value="1"/>
</dbReference>
<sequence length="191" mass="20890">MSFRQYQGIYPTILERVWVDQSAVVIGKCVLAEDVSIWPNVTLRGDVNKITVGARSNIQDGAVLHTTHDSDLTKGSQCIVGQEVTVGHNVVLHGCTIEDECLIGMGAVVLDHAVVQRQVLVGANSLVPSGKVLESGYLYLGSPVKKIRPLTEKERAFFKYSATHYVKLKNEYQASELVVSSLNELDADYSA</sequence>
<dbReference type="AlphaFoldDB" id="A0A3B0W087"/>